<keyword evidence="1" id="KW-0472">Membrane</keyword>
<accession>A0AAD1Y002</accession>
<feature type="transmembrane region" description="Helical" evidence="1">
    <location>
        <begin position="80"/>
        <end position="101"/>
    </location>
</feature>
<feature type="transmembrane region" description="Helical" evidence="1">
    <location>
        <begin position="45"/>
        <end position="68"/>
    </location>
</feature>
<evidence type="ECO:0000256" key="1">
    <source>
        <dbReference type="SAM" id="Phobius"/>
    </source>
</evidence>
<dbReference type="Proteomes" id="UP001295684">
    <property type="component" value="Unassembled WGS sequence"/>
</dbReference>
<dbReference type="EMBL" id="CAMPGE010024146">
    <property type="protein sequence ID" value="CAI2382008.1"/>
    <property type="molecule type" value="Genomic_DNA"/>
</dbReference>
<keyword evidence="1" id="KW-1133">Transmembrane helix</keyword>
<reference evidence="2" key="1">
    <citation type="submission" date="2023-07" db="EMBL/GenBank/DDBJ databases">
        <authorList>
            <consortium name="AG Swart"/>
            <person name="Singh M."/>
            <person name="Singh A."/>
            <person name="Seah K."/>
            <person name="Emmerich C."/>
        </authorList>
    </citation>
    <scope>NUCLEOTIDE SEQUENCE</scope>
    <source>
        <strain evidence="2">DP1</strain>
    </source>
</reference>
<evidence type="ECO:0000313" key="3">
    <source>
        <dbReference type="Proteomes" id="UP001295684"/>
    </source>
</evidence>
<dbReference type="AlphaFoldDB" id="A0AAD1Y002"/>
<keyword evidence="3" id="KW-1185">Reference proteome</keyword>
<comment type="caution">
    <text evidence="2">The sequence shown here is derived from an EMBL/GenBank/DDBJ whole genome shotgun (WGS) entry which is preliminary data.</text>
</comment>
<feature type="transmembrane region" description="Helical" evidence="1">
    <location>
        <begin position="107"/>
        <end position="134"/>
    </location>
</feature>
<feature type="transmembrane region" description="Helical" evidence="1">
    <location>
        <begin position="15"/>
        <end position="39"/>
    </location>
</feature>
<gene>
    <name evidence="2" type="ORF">ECRASSUSDP1_LOCUS23475</name>
</gene>
<protein>
    <submittedName>
        <fullName evidence="2">Uncharacterized protein</fullName>
    </submittedName>
</protein>
<keyword evidence="1" id="KW-0812">Transmembrane</keyword>
<sequence>MISVQPAYKKRQYDFLWMFMGLVKLGNIVLIVLDLALLVFNAQTFQALLAIFIAHSIVLFPSALFHLVPSVKRNSCYRTLAFAIGIFGIIAAVINYILIITSEGSKALVYLFFMIILTLPGALISGSLIILLYLEAPQTPEVVILVPTEHMGLHNVMI</sequence>
<proteinExistence type="predicted"/>
<organism evidence="2 3">
    <name type="scientific">Euplotes crassus</name>
    <dbReference type="NCBI Taxonomy" id="5936"/>
    <lineage>
        <taxon>Eukaryota</taxon>
        <taxon>Sar</taxon>
        <taxon>Alveolata</taxon>
        <taxon>Ciliophora</taxon>
        <taxon>Intramacronucleata</taxon>
        <taxon>Spirotrichea</taxon>
        <taxon>Hypotrichia</taxon>
        <taxon>Euplotida</taxon>
        <taxon>Euplotidae</taxon>
        <taxon>Moneuplotes</taxon>
    </lineage>
</organism>
<evidence type="ECO:0000313" key="2">
    <source>
        <dbReference type="EMBL" id="CAI2382008.1"/>
    </source>
</evidence>
<name>A0AAD1Y002_EUPCR</name>